<dbReference type="RefSeq" id="XP_040790601.1">
    <property type="nucleotide sequence ID" value="XM_040938620.1"/>
</dbReference>
<name>A0A9P4GKK3_9PLEO</name>
<proteinExistence type="predicted"/>
<keyword evidence="2" id="KW-1185">Reference proteome</keyword>
<dbReference type="OrthoDB" id="10421710at2759"/>
<dbReference type="EMBL" id="ML976615">
    <property type="protein sequence ID" value="KAF1848038.1"/>
    <property type="molecule type" value="Genomic_DNA"/>
</dbReference>
<sequence length="215" mass="24741">MEKWVRTAYHDHFCDWYRQPIGKVDLELLRTILHEQRPNETQGIDDGLKKLNLEICTHLCKDVERDAQGRFRDPSHAHALLANARTDLLNKTLRKKVVKELQEQGTLAHQEIKSTVSSTSIYPEAKADTLPAAHQETTSTVSSTPIYPQDKADILSPTHQVPGPTMENELQQWIHQLYHDKGFVNQGFIGWKSFAQLLTQKNPDREKEIKKTLQE</sequence>
<dbReference type="AlphaFoldDB" id="A0A9P4GKK3"/>
<gene>
    <name evidence="1" type="ORF">K460DRAFT_67261</name>
</gene>
<accession>A0A9P4GKK3</accession>
<evidence type="ECO:0000313" key="1">
    <source>
        <dbReference type="EMBL" id="KAF1848038.1"/>
    </source>
</evidence>
<comment type="caution">
    <text evidence="1">The sequence shown here is derived from an EMBL/GenBank/DDBJ whole genome shotgun (WGS) entry which is preliminary data.</text>
</comment>
<dbReference type="GeneID" id="63855876"/>
<dbReference type="Proteomes" id="UP000800039">
    <property type="component" value="Unassembled WGS sequence"/>
</dbReference>
<organism evidence="1 2">
    <name type="scientific">Cucurbitaria berberidis CBS 394.84</name>
    <dbReference type="NCBI Taxonomy" id="1168544"/>
    <lineage>
        <taxon>Eukaryota</taxon>
        <taxon>Fungi</taxon>
        <taxon>Dikarya</taxon>
        <taxon>Ascomycota</taxon>
        <taxon>Pezizomycotina</taxon>
        <taxon>Dothideomycetes</taxon>
        <taxon>Pleosporomycetidae</taxon>
        <taxon>Pleosporales</taxon>
        <taxon>Pleosporineae</taxon>
        <taxon>Cucurbitariaceae</taxon>
        <taxon>Cucurbitaria</taxon>
    </lineage>
</organism>
<evidence type="ECO:0000313" key="2">
    <source>
        <dbReference type="Proteomes" id="UP000800039"/>
    </source>
</evidence>
<reference evidence="1" key="1">
    <citation type="submission" date="2020-01" db="EMBL/GenBank/DDBJ databases">
        <authorList>
            <consortium name="DOE Joint Genome Institute"/>
            <person name="Haridas S."/>
            <person name="Albert R."/>
            <person name="Binder M."/>
            <person name="Bloem J."/>
            <person name="Labutti K."/>
            <person name="Salamov A."/>
            <person name="Andreopoulos B."/>
            <person name="Baker S.E."/>
            <person name="Barry K."/>
            <person name="Bills G."/>
            <person name="Bluhm B.H."/>
            <person name="Cannon C."/>
            <person name="Castanera R."/>
            <person name="Culley D.E."/>
            <person name="Daum C."/>
            <person name="Ezra D."/>
            <person name="Gonzalez J.B."/>
            <person name="Henrissat B."/>
            <person name="Kuo A."/>
            <person name="Liang C."/>
            <person name="Lipzen A."/>
            <person name="Lutzoni F."/>
            <person name="Magnuson J."/>
            <person name="Mondo S."/>
            <person name="Nolan M."/>
            <person name="Ohm R."/>
            <person name="Pangilinan J."/>
            <person name="Park H.-J."/>
            <person name="Ramirez L."/>
            <person name="Alfaro M."/>
            <person name="Sun H."/>
            <person name="Tritt A."/>
            <person name="Yoshinaga Y."/>
            <person name="Zwiers L.-H."/>
            <person name="Turgeon B.G."/>
            <person name="Goodwin S.B."/>
            <person name="Spatafora J.W."/>
            <person name="Crous P.W."/>
            <person name="Grigoriev I.V."/>
        </authorList>
    </citation>
    <scope>NUCLEOTIDE SEQUENCE</scope>
    <source>
        <strain evidence="1">CBS 394.84</strain>
    </source>
</reference>
<protein>
    <submittedName>
        <fullName evidence="1">Uncharacterized protein</fullName>
    </submittedName>
</protein>